<reference evidence="3 4" key="1">
    <citation type="submission" date="2017-11" db="EMBL/GenBank/DDBJ databases">
        <title>Genomic Encyclopedia of Archaeal and Bacterial Type Strains, Phase II (KMG-II): From Individual Species to Whole Genera.</title>
        <authorList>
            <person name="Goeker M."/>
        </authorList>
    </citation>
    <scope>NUCLEOTIDE SEQUENCE [LARGE SCALE GENOMIC DNA]</scope>
    <source>
        <strain evidence="3 4">DSM 25625</strain>
    </source>
</reference>
<dbReference type="AlphaFoldDB" id="A0A2M9C4X3"/>
<feature type="transmembrane region" description="Helical" evidence="2">
    <location>
        <begin position="44"/>
        <end position="63"/>
    </location>
</feature>
<protein>
    <submittedName>
        <fullName evidence="3">Putative membrane protein YczE</fullName>
    </submittedName>
</protein>
<dbReference type="RefSeq" id="WP_211294417.1">
    <property type="nucleotide sequence ID" value="NZ_PGFB01000001.1"/>
</dbReference>
<keyword evidence="4" id="KW-1185">Reference proteome</keyword>
<feature type="region of interest" description="Disordered" evidence="1">
    <location>
        <begin position="202"/>
        <end position="221"/>
    </location>
</feature>
<comment type="caution">
    <text evidence="3">The sequence shown here is derived from an EMBL/GenBank/DDBJ whole genome shotgun (WGS) entry which is preliminary data.</text>
</comment>
<evidence type="ECO:0000313" key="4">
    <source>
        <dbReference type="Proteomes" id="UP000230161"/>
    </source>
</evidence>
<name>A0A2M9C4X3_9MICO</name>
<evidence type="ECO:0000256" key="2">
    <source>
        <dbReference type="SAM" id="Phobius"/>
    </source>
</evidence>
<organism evidence="3 4">
    <name type="scientific">Compostimonas suwonensis</name>
    <dbReference type="NCBI Taxonomy" id="1048394"/>
    <lineage>
        <taxon>Bacteria</taxon>
        <taxon>Bacillati</taxon>
        <taxon>Actinomycetota</taxon>
        <taxon>Actinomycetes</taxon>
        <taxon>Micrococcales</taxon>
        <taxon>Microbacteriaceae</taxon>
        <taxon>Compostimonas</taxon>
    </lineage>
</organism>
<keyword evidence="2" id="KW-1133">Transmembrane helix</keyword>
<keyword evidence="2" id="KW-0472">Membrane</keyword>
<feature type="transmembrane region" description="Helical" evidence="2">
    <location>
        <begin position="12"/>
        <end position="32"/>
    </location>
</feature>
<evidence type="ECO:0000256" key="1">
    <source>
        <dbReference type="SAM" id="MobiDB-lite"/>
    </source>
</evidence>
<keyword evidence="2" id="KW-0812">Transmembrane</keyword>
<sequence length="221" mass="23063">MTRRIVQFSIGLVLYGVAIAMIVRAGIGVSPWDALTQGIDNLTGWGFGLITVVVGAVVLLLWIPLRQKPGIGTVLNVIVVGPAADLGFWLIPEGLELWARILLFAGGLLALAIATGLYIGARFGPGPRDGLMTGLHARTGWPIWVGRTMVEATVLLAGWLMGGNAGIGTLLFAVLIGPLCNWTIPLLTVPIREKDAAASELETALEGSAAPSTPALDSPAN</sequence>
<feature type="transmembrane region" description="Helical" evidence="2">
    <location>
        <begin position="97"/>
        <end position="120"/>
    </location>
</feature>
<proteinExistence type="predicted"/>
<feature type="transmembrane region" description="Helical" evidence="2">
    <location>
        <begin position="70"/>
        <end position="91"/>
    </location>
</feature>
<dbReference type="EMBL" id="PGFB01000001">
    <property type="protein sequence ID" value="PJJ65517.1"/>
    <property type="molecule type" value="Genomic_DNA"/>
</dbReference>
<dbReference type="PANTHER" id="PTHR40078:SF1">
    <property type="entry name" value="INTEGRAL MEMBRANE PROTEIN"/>
    <property type="match status" value="1"/>
</dbReference>
<dbReference type="InterPro" id="IPR038750">
    <property type="entry name" value="YczE/YyaS-like"/>
</dbReference>
<gene>
    <name evidence="3" type="ORF">CLV54_0550</name>
</gene>
<dbReference type="Proteomes" id="UP000230161">
    <property type="component" value="Unassembled WGS sequence"/>
</dbReference>
<evidence type="ECO:0000313" key="3">
    <source>
        <dbReference type="EMBL" id="PJJ65517.1"/>
    </source>
</evidence>
<dbReference type="PANTHER" id="PTHR40078">
    <property type="entry name" value="INTEGRAL MEMBRANE PROTEIN-RELATED"/>
    <property type="match status" value="1"/>
</dbReference>
<accession>A0A2M9C4X3</accession>
<dbReference type="Pfam" id="PF19700">
    <property type="entry name" value="DUF6198"/>
    <property type="match status" value="1"/>
</dbReference>